<dbReference type="Gene3D" id="3.40.30.10">
    <property type="entry name" value="Glutaredoxin"/>
    <property type="match status" value="1"/>
</dbReference>
<dbReference type="KEGG" id="pbt:ING2E5B_2147"/>
<dbReference type="STRING" id="1562970.ING2E5B_2147"/>
<feature type="chain" id="PRO_5001933359" description="Thioredoxin" evidence="7">
    <location>
        <begin position="20"/>
        <end position="153"/>
    </location>
</feature>
<evidence type="ECO:0000256" key="7">
    <source>
        <dbReference type="SAM" id="SignalP"/>
    </source>
</evidence>
<dbReference type="OrthoDB" id="9790390at2"/>
<dbReference type="InterPro" id="IPR017937">
    <property type="entry name" value="Thioredoxin_CS"/>
</dbReference>
<dbReference type="EMBL" id="LN515532">
    <property type="protein sequence ID" value="CEA16875.1"/>
    <property type="molecule type" value="Genomic_DNA"/>
</dbReference>
<dbReference type="PROSITE" id="PS00194">
    <property type="entry name" value="THIOREDOXIN_1"/>
    <property type="match status" value="1"/>
</dbReference>
<keyword evidence="7" id="KW-0732">Signal</keyword>
<dbReference type="PANTHER" id="PTHR45663">
    <property type="entry name" value="GEO12009P1"/>
    <property type="match status" value="1"/>
</dbReference>
<dbReference type="AlphaFoldDB" id="A0A098C1U1"/>
<keyword evidence="3" id="KW-0249">Electron transport</keyword>
<proteinExistence type="inferred from homology"/>
<evidence type="ECO:0000256" key="5">
    <source>
        <dbReference type="ARBA" id="ARBA00023284"/>
    </source>
</evidence>
<dbReference type="PANTHER" id="PTHR45663:SF11">
    <property type="entry name" value="GEO12009P1"/>
    <property type="match status" value="1"/>
</dbReference>
<evidence type="ECO:0000256" key="6">
    <source>
        <dbReference type="NCBIfam" id="TIGR01068"/>
    </source>
</evidence>
<dbReference type="FunFam" id="3.40.30.10:FF:000229">
    <property type="entry name" value="Thioredoxin (TRX)"/>
    <property type="match status" value="1"/>
</dbReference>
<keyword evidence="4" id="KW-1015">Disulfide bond</keyword>
<keyword evidence="2" id="KW-0813">Transport</keyword>
<sequence>MNKLTTIVISLFIVVSAYASEPVIKETAKPIELTKATFLEKVFDYEKNPDTWKYNGDKPAIVDFYATWCGPCRVTSPILKDLAAEYGGEVYIYKIDVDKEPELARMFGVRSIPTFLFIPLDEQPQMGMGALPKKSFKEVIDTFLLKENSKSSL</sequence>
<organism evidence="9 10">
    <name type="scientific">Fermentimonas caenicola</name>
    <dbReference type="NCBI Taxonomy" id="1562970"/>
    <lineage>
        <taxon>Bacteria</taxon>
        <taxon>Pseudomonadati</taxon>
        <taxon>Bacteroidota</taxon>
        <taxon>Bacteroidia</taxon>
        <taxon>Bacteroidales</taxon>
        <taxon>Dysgonomonadaceae</taxon>
        <taxon>Fermentimonas</taxon>
    </lineage>
</organism>
<evidence type="ECO:0000256" key="4">
    <source>
        <dbReference type="ARBA" id="ARBA00023157"/>
    </source>
</evidence>
<dbReference type="Pfam" id="PF00085">
    <property type="entry name" value="Thioredoxin"/>
    <property type="match status" value="1"/>
</dbReference>
<feature type="signal peptide" evidence="7">
    <location>
        <begin position="1"/>
        <end position="19"/>
    </location>
</feature>
<feature type="domain" description="Thioredoxin" evidence="8">
    <location>
        <begin position="22"/>
        <end position="145"/>
    </location>
</feature>
<evidence type="ECO:0000256" key="3">
    <source>
        <dbReference type="ARBA" id="ARBA00022982"/>
    </source>
</evidence>
<evidence type="ECO:0000256" key="1">
    <source>
        <dbReference type="ARBA" id="ARBA00008987"/>
    </source>
</evidence>
<protein>
    <recommendedName>
        <fullName evidence="6">Thioredoxin</fullName>
    </recommendedName>
</protein>
<reference evidence="9 10" key="1">
    <citation type="submission" date="2014-08" db="EMBL/GenBank/DDBJ databases">
        <authorList>
            <person name="Wibberg D."/>
        </authorList>
    </citation>
    <scope>NUCLEOTIDE SEQUENCE [LARGE SCALE GENOMIC DNA]</scope>
    <source>
        <strain evidence="10">ING2-E5B</strain>
    </source>
</reference>
<dbReference type="SUPFAM" id="SSF52833">
    <property type="entry name" value="Thioredoxin-like"/>
    <property type="match status" value="1"/>
</dbReference>
<dbReference type="Proteomes" id="UP000032417">
    <property type="component" value="Chromosome 1"/>
</dbReference>
<evidence type="ECO:0000313" key="10">
    <source>
        <dbReference type="Proteomes" id="UP000032417"/>
    </source>
</evidence>
<dbReference type="PATRIC" id="fig|1562970.3.peg.2121"/>
<evidence type="ECO:0000259" key="8">
    <source>
        <dbReference type="PROSITE" id="PS51352"/>
    </source>
</evidence>
<gene>
    <name evidence="9" type="ORF">ING2E5B_2147</name>
</gene>
<dbReference type="NCBIfam" id="TIGR01068">
    <property type="entry name" value="thioredoxin"/>
    <property type="match status" value="1"/>
</dbReference>
<dbReference type="InterPro" id="IPR013766">
    <property type="entry name" value="Thioredoxin_domain"/>
</dbReference>
<dbReference type="HOGENOM" id="CLU_090389_2_2_10"/>
<dbReference type="GO" id="GO:0045454">
    <property type="term" value="P:cell redox homeostasis"/>
    <property type="evidence" value="ECO:0007669"/>
    <property type="project" value="TreeGrafter"/>
</dbReference>
<dbReference type="PROSITE" id="PS51352">
    <property type="entry name" value="THIOREDOXIN_2"/>
    <property type="match status" value="1"/>
</dbReference>
<keyword evidence="10" id="KW-1185">Reference proteome</keyword>
<evidence type="ECO:0000256" key="2">
    <source>
        <dbReference type="ARBA" id="ARBA00022448"/>
    </source>
</evidence>
<keyword evidence="5" id="KW-0676">Redox-active center</keyword>
<dbReference type="GO" id="GO:0005829">
    <property type="term" value="C:cytosol"/>
    <property type="evidence" value="ECO:0007669"/>
    <property type="project" value="TreeGrafter"/>
</dbReference>
<dbReference type="InterPro" id="IPR036249">
    <property type="entry name" value="Thioredoxin-like_sf"/>
</dbReference>
<evidence type="ECO:0000313" key="9">
    <source>
        <dbReference type="EMBL" id="CEA16875.1"/>
    </source>
</evidence>
<name>A0A098C1U1_9BACT</name>
<dbReference type="InterPro" id="IPR005746">
    <property type="entry name" value="Thioredoxin"/>
</dbReference>
<dbReference type="GO" id="GO:0015035">
    <property type="term" value="F:protein-disulfide reductase activity"/>
    <property type="evidence" value="ECO:0007669"/>
    <property type="project" value="UniProtKB-UniRule"/>
</dbReference>
<dbReference type="PRINTS" id="PR00421">
    <property type="entry name" value="THIOREDOXIN"/>
</dbReference>
<accession>A0A098C1U1</accession>
<comment type="similarity">
    <text evidence="1">Belongs to the thioredoxin family.</text>
</comment>
<dbReference type="CDD" id="cd02947">
    <property type="entry name" value="TRX_family"/>
    <property type="match status" value="1"/>
</dbReference>